<feature type="region of interest" description="Disordered" evidence="2">
    <location>
        <begin position="155"/>
        <end position="210"/>
    </location>
</feature>
<feature type="compositionally biased region" description="Polar residues" evidence="2">
    <location>
        <begin position="90"/>
        <end position="99"/>
    </location>
</feature>
<evidence type="ECO:0000256" key="1">
    <source>
        <dbReference type="SAM" id="Coils"/>
    </source>
</evidence>
<proteinExistence type="predicted"/>
<evidence type="ECO:0000313" key="3">
    <source>
        <dbReference type="EMBL" id="ETN46623.1"/>
    </source>
</evidence>
<feature type="compositionally biased region" description="Polar residues" evidence="2">
    <location>
        <begin position="162"/>
        <end position="172"/>
    </location>
</feature>
<dbReference type="GeneID" id="19968148"/>
<dbReference type="STRING" id="1220924.W2SF12"/>
<dbReference type="EMBL" id="KB822711">
    <property type="protein sequence ID" value="ETN46623.1"/>
    <property type="molecule type" value="Genomic_DNA"/>
</dbReference>
<keyword evidence="1" id="KW-0175">Coiled coil</keyword>
<dbReference type="OrthoDB" id="9977870at2759"/>
<sequence>MASPSRKRSHSEMGQSAGSVESRSPSNDLFDQAYYTLEVRRIPHPFTEIDWENDLQRLALNEGIRLPSKLEDTEVEAIDSSMSGVTITSDNTNMQSSIMSQSTAPTSCSSSERRPMTQGSMVSETSAPAVQPSVLSPTSSKRNSVFRARMRKIVRLKKKEQASGSPASTSPEASDVASPVDSEVQLQKEPVEDAPSIRSQKSEWSGAALPKPSFDAEVDAAALKQSPVCQEMVDRRKEQLEERDRFVGYRRALLDQLTHEREKAKSERKAVQDAALEVKEAKDQQDIDELENKHLAEELRMAEEHKFREQMMNSRLRRIERFVHNPTPPPAQAYTASTSPTGAPEDASRKTTPDLPTRTTGPADYNHLAEQYREQKNLVHVNVAKINVLRGHQQKRLDALLERKQRELEAVEEEHDRELAAIDQVFGHKEKALNEIFQSKRLALELHWYRYATYEQERKEKSTGLKFPPLPPVTVE</sequence>
<feature type="region of interest" description="Disordered" evidence="2">
    <location>
        <begin position="90"/>
        <end position="143"/>
    </location>
</feature>
<feature type="compositionally biased region" description="Low complexity" evidence="2">
    <location>
        <begin position="100"/>
        <end position="110"/>
    </location>
</feature>
<feature type="region of interest" description="Disordered" evidence="2">
    <location>
        <begin position="1"/>
        <end position="27"/>
    </location>
</feature>
<dbReference type="InParanoid" id="W2SF12"/>
<evidence type="ECO:0000256" key="2">
    <source>
        <dbReference type="SAM" id="MobiDB-lite"/>
    </source>
</evidence>
<dbReference type="eggNOG" id="KOG1812">
    <property type="taxonomic scope" value="Eukaryota"/>
</dbReference>
<feature type="compositionally biased region" description="Polar residues" evidence="2">
    <location>
        <begin position="117"/>
        <end position="143"/>
    </location>
</feature>
<dbReference type="VEuPathDB" id="FungiDB:HMPREF1541_00809"/>
<reference evidence="3 4" key="1">
    <citation type="submission" date="2013-03" db="EMBL/GenBank/DDBJ databases">
        <title>The Genome Sequence of Phialophora europaea CBS 101466.</title>
        <authorList>
            <consortium name="The Broad Institute Genomics Platform"/>
            <person name="Cuomo C."/>
            <person name="de Hoog S."/>
            <person name="Gorbushina A."/>
            <person name="Walker B."/>
            <person name="Young S.K."/>
            <person name="Zeng Q."/>
            <person name="Gargeya S."/>
            <person name="Fitzgerald M."/>
            <person name="Haas B."/>
            <person name="Abouelleil A."/>
            <person name="Allen A.W."/>
            <person name="Alvarado L."/>
            <person name="Arachchi H.M."/>
            <person name="Berlin A.M."/>
            <person name="Chapman S.B."/>
            <person name="Gainer-Dewar J."/>
            <person name="Goldberg J."/>
            <person name="Griggs A."/>
            <person name="Gujja S."/>
            <person name="Hansen M."/>
            <person name="Howarth C."/>
            <person name="Imamovic A."/>
            <person name="Ireland A."/>
            <person name="Larimer J."/>
            <person name="McCowan C."/>
            <person name="Murphy C."/>
            <person name="Pearson M."/>
            <person name="Poon T.W."/>
            <person name="Priest M."/>
            <person name="Roberts A."/>
            <person name="Saif S."/>
            <person name="Shea T."/>
            <person name="Sisk P."/>
            <person name="Sykes S."/>
            <person name="Wortman J."/>
            <person name="Nusbaum C."/>
            <person name="Birren B."/>
        </authorList>
    </citation>
    <scope>NUCLEOTIDE SEQUENCE [LARGE SCALE GENOMIC DNA]</scope>
    <source>
        <strain evidence="3 4">CBS 101466</strain>
    </source>
</reference>
<gene>
    <name evidence="3" type="ORF">HMPREF1541_00809</name>
</gene>
<feature type="compositionally biased region" description="Polar residues" evidence="2">
    <location>
        <begin position="12"/>
        <end position="27"/>
    </location>
</feature>
<organism evidence="3 4">
    <name type="scientific">Cyphellophora europaea (strain CBS 101466)</name>
    <name type="common">Phialophora europaea</name>
    <dbReference type="NCBI Taxonomy" id="1220924"/>
    <lineage>
        <taxon>Eukaryota</taxon>
        <taxon>Fungi</taxon>
        <taxon>Dikarya</taxon>
        <taxon>Ascomycota</taxon>
        <taxon>Pezizomycotina</taxon>
        <taxon>Eurotiomycetes</taxon>
        <taxon>Chaetothyriomycetidae</taxon>
        <taxon>Chaetothyriales</taxon>
        <taxon>Cyphellophoraceae</taxon>
        <taxon>Cyphellophora</taxon>
    </lineage>
</organism>
<keyword evidence="4" id="KW-1185">Reference proteome</keyword>
<protein>
    <submittedName>
        <fullName evidence="3">Uncharacterized protein</fullName>
    </submittedName>
</protein>
<dbReference type="Proteomes" id="UP000030752">
    <property type="component" value="Unassembled WGS sequence"/>
</dbReference>
<name>W2SF12_CYPE1</name>
<evidence type="ECO:0000313" key="4">
    <source>
        <dbReference type="Proteomes" id="UP000030752"/>
    </source>
</evidence>
<feature type="coiled-coil region" evidence="1">
    <location>
        <begin position="254"/>
        <end position="284"/>
    </location>
</feature>
<dbReference type="AlphaFoldDB" id="W2SF12"/>
<feature type="region of interest" description="Disordered" evidence="2">
    <location>
        <begin position="324"/>
        <end position="362"/>
    </location>
</feature>
<feature type="coiled-coil region" evidence="1">
    <location>
        <begin position="394"/>
        <end position="421"/>
    </location>
</feature>
<dbReference type="RefSeq" id="XP_008711335.1">
    <property type="nucleotide sequence ID" value="XM_008713113.1"/>
</dbReference>
<dbReference type="HOGENOM" id="CLU_540821_0_0_1"/>
<accession>W2SF12</accession>